<accession>A0A815IAV2</accession>
<comment type="caution">
    <text evidence="1">The sequence shown here is derived from an EMBL/GenBank/DDBJ whole genome shotgun (WGS) entry which is preliminary data.</text>
</comment>
<organism evidence="1 2">
    <name type="scientific">Adineta steineri</name>
    <dbReference type="NCBI Taxonomy" id="433720"/>
    <lineage>
        <taxon>Eukaryota</taxon>
        <taxon>Metazoa</taxon>
        <taxon>Spiralia</taxon>
        <taxon>Gnathifera</taxon>
        <taxon>Rotifera</taxon>
        <taxon>Eurotatoria</taxon>
        <taxon>Bdelloidea</taxon>
        <taxon>Adinetida</taxon>
        <taxon>Adinetidae</taxon>
        <taxon>Adineta</taxon>
    </lineage>
</organism>
<protein>
    <submittedName>
        <fullName evidence="1">Uncharacterized protein</fullName>
    </submittedName>
</protein>
<dbReference type="EMBL" id="CAJNOE010000947">
    <property type="protein sequence ID" value="CAF1363537.1"/>
    <property type="molecule type" value="Genomic_DNA"/>
</dbReference>
<evidence type="ECO:0000313" key="2">
    <source>
        <dbReference type="Proteomes" id="UP000663860"/>
    </source>
</evidence>
<sequence length="74" mass="8501">MNVQSSLTKNWILLRYAVEINHYSPLSTPNSTSSNEQQQSQRQIIDCSEGLLCLNLTTTQQLYVIRDETEKLNV</sequence>
<reference evidence="1" key="1">
    <citation type="submission" date="2021-02" db="EMBL/GenBank/DDBJ databases">
        <authorList>
            <person name="Nowell W R."/>
        </authorList>
    </citation>
    <scope>NUCLEOTIDE SEQUENCE</scope>
</reference>
<evidence type="ECO:0000313" key="1">
    <source>
        <dbReference type="EMBL" id="CAF1363537.1"/>
    </source>
</evidence>
<dbReference type="Proteomes" id="UP000663860">
    <property type="component" value="Unassembled WGS sequence"/>
</dbReference>
<proteinExistence type="predicted"/>
<dbReference type="AlphaFoldDB" id="A0A815IAV2"/>
<gene>
    <name evidence="1" type="ORF">IZO911_LOCUS37456</name>
</gene>
<name>A0A815IAV2_9BILA</name>